<evidence type="ECO:0000313" key="1">
    <source>
        <dbReference type="EMBL" id="JAH35918.1"/>
    </source>
</evidence>
<reference evidence="1" key="2">
    <citation type="journal article" date="2015" name="Fish Shellfish Immunol.">
        <title>Early steps in the European eel (Anguilla anguilla)-Vibrio vulnificus interaction in the gills: Role of the RtxA13 toxin.</title>
        <authorList>
            <person name="Callol A."/>
            <person name="Pajuelo D."/>
            <person name="Ebbesson L."/>
            <person name="Teles M."/>
            <person name="MacKenzie S."/>
            <person name="Amaro C."/>
        </authorList>
    </citation>
    <scope>NUCLEOTIDE SEQUENCE</scope>
</reference>
<name>A0A0E9S5W0_ANGAN</name>
<proteinExistence type="predicted"/>
<dbReference type="EMBL" id="GBXM01072659">
    <property type="protein sequence ID" value="JAH35918.1"/>
    <property type="molecule type" value="Transcribed_RNA"/>
</dbReference>
<dbReference type="AlphaFoldDB" id="A0A0E9S5W0"/>
<accession>A0A0E9S5W0</accession>
<reference evidence="1" key="1">
    <citation type="submission" date="2014-11" db="EMBL/GenBank/DDBJ databases">
        <authorList>
            <person name="Amaro Gonzalez C."/>
        </authorList>
    </citation>
    <scope>NUCLEOTIDE SEQUENCE</scope>
</reference>
<organism evidence="1">
    <name type="scientific">Anguilla anguilla</name>
    <name type="common">European freshwater eel</name>
    <name type="synonym">Muraena anguilla</name>
    <dbReference type="NCBI Taxonomy" id="7936"/>
    <lineage>
        <taxon>Eukaryota</taxon>
        <taxon>Metazoa</taxon>
        <taxon>Chordata</taxon>
        <taxon>Craniata</taxon>
        <taxon>Vertebrata</taxon>
        <taxon>Euteleostomi</taxon>
        <taxon>Actinopterygii</taxon>
        <taxon>Neopterygii</taxon>
        <taxon>Teleostei</taxon>
        <taxon>Anguilliformes</taxon>
        <taxon>Anguillidae</taxon>
        <taxon>Anguilla</taxon>
    </lineage>
</organism>
<protein>
    <submittedName>
        <fullName evidence="1">Uncharacterized protein</fullName>
    </submittedName>
</protein>
<sequence length="24" mass="2705">MALSLSLWISSQQVWEQRSTEPAG</sequence>